<feature type="binding site" evidence="11">
    <location>
        <position position="102"/>
    </location>
    <ligand>
        <name>[4Fe-4S] cluster</name>
        <dbReference type="ChEBI" id="CHEBI:49883"/>
        <note>4Fe-4S-S-AdoMet</note>
    </ligand>
</feature>
<keyword evidence="7 12" id="KW-0663">Pyridoxal phosphate</keyword>
<evidence type="ECO:0000256" key="4">
    <source>
        <dbReference type="ARBA" id="ARBA00022485"/>
    </source>
</evidence>
<gene>
    <name evidence="14" type="ORF">DC083_05435</name>
</gene>
<dbReference type="GO" id="GO:0046872">
    <property type="term" value="F:metal ion binding"/>
    <property type="evidence" value="ECO:0007669"/>
    <property type="project" value="UniProtKB-KW"/>
</dbReference>
<comment type="caution">
    <text evidence="14">The sequence shown here is derived from an EMBL/GenBank/DDBJ whole genome shotgun (WGS) entry which is preliminary data.</text>
</comment>
<keyword evidence="6 11" id="KW-0479">Metal-binding</keyword>
<feature type="binding site" evidence="11">
    <location>
        <position position="106"/>
    </location>
    <ligand>
        <name>[4Fe-4S] cluster</name>
        <dbReference type="ChEBI" id="CHEBI:49883"/>
        <note>4Fe-4S-S-AdoMet</note>
    </ligand>
</feature>
<name>A0A2U2AFA0_9GAMM</name>
<keyword evidence="15" id="KW-1185">Reference proteome</keyword>
<evidence type="ECO:0000256" key="11">
    <source>
        <dbReference type="PIRSR" id="PIRSR004911-1"/>
    </source>
</evidence>
<keyword evidence="4 11" id="KW-0004">4Fe-4S</keyword>
<evidence type="ECO:0000256" key="10">
    <source>
        <dbReference type="ARBA" id="ARBA00023235"/>
    </source>
</evidence>
<dbReference type="InterPro" id="IPR058240">
    <property type="entry name" value="rSAM_sf"/>
</dbReference>
<accession>A0A2U2AFA0</accession>
<comment type="similarity">
    <text evidence="3">Belongs to the radical SAM superfamily. KamA family.</text>
</comment>
<dbReference type="SUPFAM" id="SSF102114">
    <property type="entry name" value="Radical SAM enzymes"/>
    <property type="match status" value="1"/>
</dbReference>
<dbReference type="PROSITE" id="PS51918">
    <property type="entry name" value="RADICAL_SAM"/>
    <property type="match status" value="1"/>
</dbReference>
<evidence type="ECO:0000256" key="9">
    <source>
        <dbReference type="ARBA" id="ARBA00023014"/>
    </source>
</evidence>
<feature type="domain" description="Radical SAM core" evidence="13">
    <location>
        <begin position="88"/>
        <end position="307"/>
    </location>
</feature>
<feature type="modified residue" description="N6-(pyridoxal phosphate)lysine" evidence="12">
    <location>
        <position position="318"/>
    </location>
</feature>
<organism evidence="14 15">
    <name type="scientific">Ignatzschineria ureiclastica</name>
    <dbReference type="NCBI Taxonomy" id="472582"/>
    <lineage>
        <taxon>Bacteria</taxon>
        <taxon>Pseudomonadati</taxon>
        <taxon>Pseudomonadota</taxon>
        <taxon>Gammaproteobacteria</taxon>
        <taxon>Cardiobacteriales</taxon>
        <taxon>Ignatzschineriaceae</taxon>
        <taxon>Ignatzschineria</taxon>
    </lineage>
</organism>
<dbReference type="InterPro" id="IPR007197">
    <property type="entry name" value="rSAM"/>
</dbReference>
<dbReference type="GO" id="GO:0051539">
    <property type="term" value="F:4 iron, 4 sulfur cluster binding"/>
    <property type="evidence" value="ECO:0007669"/>
    <property type="project" value="UniProtKB-KW"/>
</dbReference>
<evidence type="ECO:0000259" key="13">
    <source>
        <dbReference type="PROSITE" id="PS51918"/>
    </source>
</evidence>
<keyword evidence="9 11" id="KW-0411">Iron-sulfur</keyword>
<dbReference type="PANTHER" id="PTHR30538">
    <property type="entry name" value="LYSINE 2,3-AMINOMUTASE-RELATED"/>
    <property type="match status" value="1"/>
</dbReference>
<evidence type="ECO:0000256" key="6">
    <source>
        <dbReference type="ARBA" id="ARBA00022723"/>
    </source>
</evidence>
<comment type="cofactor">
    <cofactor evidence="1 12">
        <name>pyridoxal 5'-phosphate</name>
        <dbReference type="ChEBI" id="CHEBI:597326"/>
    </cofactor>
</comment>
<dbReference type="SFLD" id="SFLDG01070">
    <property type="entry name" value="PLP-dependent"/>
    <property type="match status" value="1"/>
</dbReference>
<dbReference type="NCBIfam" id="TIGR00238">
    <property type="entry name" value="KamA family radical SAM protein"/>
    <property type="match status" value="1"/>
</dbReference>
<dbReference type="PIRSF" id="PIRSF004911">
    <property type="entry name" value="DUF160"/>
    <property type="match status" value="1"/>
</dbReference>
<evidence type="ECO:0000256" key="8">
    <source>
        <dbReference type="ARBA" id="ARBA00023004"/>
    </source>
</evidence>
<evidence type="ECO:0000313" key="15">
    <source>
        <dbReference type="Proteomes" id="UP000245020"/>
    </source>
</evidence>
<dbReference type="GO" id="GO:0016853">
    <property type="term" value="F:isomerase activity"/>
    <property type="evidence" value="ECO:0007669"/>
    <property type="project" value="UniProtKB-KW"/>
</dbReference>
<dbReference type="InterPro" id="IPR003739">
    <property type="entry name" value="Lys_aminomutase/Glu_NH3_mut"/>
</dbReference>
<dbReference type="Gene3D" id="3.20.20.70">
    <property type="entry name" value="Aldolase class I"/>
    <property type="match status" value="1"/>
</dbReference>
<comment type="cofactor">
    <cofactor evidence="2">
        <name>[4Fe-4S] cluster</name>
        <dbReference type="ChEBI" id="CHEBI:49883"/>
    </cofactor>
</comment>
<dbReference type="InterPro" id="IPR013785">
    <property type="entry name" value="Aldolase_TIM"/>
</dbReference>
<evidence type="ECO:0000256" key="3">
    <source>
        <dbReference type="ARBA" id="ARBA00008703"/>
    </source>
</evidence>
<sequence>MSRYWTNLADLYKEGLLTETAELTEVAKAFQIKISPTIQKQLEKVTANEREALIRQFIPSPLEANILPTELDDPIGDRRFTPTPGVVHRYKDRALLKITQLCEVYCRFCFRKEMIGQKGATLSESELKAAIAYFQAHTELWEVILTGGDPLILSARRLQIALEALCTIPHIRNIRIHSRIPIISPEKITPELLTLLENCIDQGKAITLVIHANHASEFSNEATIILKKLRKAGVLLLSQSVLLKSINDSIPALTALMRTFIINGIKPYYLHQMDLARGTSHFVVEEARAIELVETLRQEISGICIPRLIVEIPEGEGKRALA</sequence>
<evidence type="ECO:0000256" key="12">
    <source>
        <dbReference type="PIRSR" id="PIRSR603739-50"/>
    </source>
</evidence>
<keyword evidence="8" id="KW-0408">Iron</keyword>
<dbReference type="PANTHER" id="PTHR30538:SF1">
    <property type="entry name" value="L-LYSINE 2,3-AMINOMUTASE"/>
    <property type="match status" value="1"/>
</dbReference>
<reference evidence="15" key="1">
    <citation type="submission" date="2018-05" db="EMBL/GenBank/DDBJ databases">
        <title>Ignatzschineria dubaiensis sp. nov., isolated from necrotic foot tissues of dromedaries (Camelus dromedarius) and associated maggots in Dubai, United Arab Emirates.</title>
        <authorList>
            <person name="Tsang C.C."/>
            <person name="Tang J.Y.M."/>
            <person name="Fong J.Y.H."/>
            <person name="Kinne J."/>
            <person name="Lee H.H."/>
            <person name="Joseph M."/>
            <person name="Jose S."/>
            <person name="Schuster R.K."/>
            <person name="Tang Y."/>
            <person name="Sivakumar S."/>
            <person name="Chen J.H.K."/>
            <person name="Teng J.L.L."/>
            <person name="Lau S.K.P."/>
            <person name="Wernery U."/>
            <person name="Woo P.C.Y."/>
        </authorList>
    </citation>
    <scope>NUCLEOTIDE SEQUENCE [LARGE SCALE GENOMIC DNA]</scope>
    <source>
        <strain evidence="15">KCTC 22644</strain>
    </source>
</reference>
<feature type="binding site" evidence="11">
    <location>
        <position position="109"/>
    </location>
    <ligand>
        <name>[4Fe-4S] cluster</name>
        <dbReference type="ChEBI" id="CHEBI:49883"/>
        <note>4Fe-4S-S-AdoMet</note>
    </ligand>
</feature>
<dbReference type="OrthoDB" id="9770937at2"/>
<dbReference type="Pfam" id="PF04055">
    <property type="entry name" value="Radical_SAM"/>
    <property type="match status" value="1"/>
</dbReference>
<dbReference type="EMBL" id="QEWQ01000003">
    <property type="protein sequence ID" value="PWD81331.1"/>
    <property type="molecule type" value="Genomic_DNA"/>
</dbReference>
<proteinExistence type="inferred from homology"/>
<dbReference type="RefSeq" id="WP_109189222.1">
    <property type="nucleotide sequence ID" value="NZ_BMYA01000003.1"/>
</dbReference>
<evidence type="ECO:0000256" key="2">
    <source>
        <dbReference type="ARBA" id="ARBA00001966"/>
    </source>
</evidence>
<evidence type="ECO:0000256" key="5">
    <source>
        <dbReference type="ARBA" id="ARBA00022691"/>
    </source>
</evidence>
<keyword evidence="10" id="KW-0413">Isomerase</keyword>
<dbReference type="Proteomes" id="UP000245020">
    <property type="component" value="Unassembled WGS sequence"/>
</dbReference>
<evidence type="ECO:0000313" key="14">
    <source>
        <dbReference type="EMBL" id="PWD81331.1"/>
    </source>
</evidence>
<keyword evidence="5" id="KW-0949">S-adenosyl-L-methionine</keyword>
<dbReference type="SFLD" id="SFLDS00029">
    <property type="entry name" value="Radical_SAM"/>
    <property type="match status" value="1"/>
</dbReference>
<evidence type="ECO:0000256" key="1">
    <source>
        <dbReference type="ARBA" id="ARBA00001933"/>
    </source>
</evidence>
<evidence type="ECO:0000256" key="7">
    <source>
        <dbReference type="ARBA" id="ARBA00022898"/>
    </source>
</evidence>
<dbReference type="AlphaFoldDB" id="A0A2U2AFA0"/>
<protein>
    <submittedName>
        <fullName evidence="14">Lysine 2,3-aminomutase</fullName>
    </submittedName>
</protein>